<dbReference type="EMBL" id="JBHLVF010000041">
    <property type="protein sequence ID" value="MFC0395403.1"/>
    <property type="molecule type" value="Genomic_DNA"/>
</dbReference>
<gene>
    <name evidence="1" type="ORF">ACFFJ8_29055</name>
</gene>
<dbReference type="Proteomes" id="UP001589818">
    <property type="component" value="Unassembled WGS sequence"/>
</dbReference>
<name>A0ABV6JHL0_9BACL</name>
<evidence type="ECO:0000313" key="2">
    <source>
        <dbReference type="Proteomes" id="UP001589818"/>
    </source>
</evidence>
<dbReference type="RefSeq" id="WP_204816510.1">
    <property type="nucleotide sequence ID" value="NZ_JANHOF010000001.1"/>
</dbReference>
<reference evidence="1 2" key="1">
    <citation type="submission" date="2024-09" db="EMBL/GenBank/DDBJ databases">
        <authorList>
            <person name="Sun Q."/>
            <person name="Mori K."/>
        </authorList>
    </citation>
    <scope>NUCLEOTIDE SEQUENCE [LARGE SCALE GENOMIC DNA]</scope>
    <source>
        <strain evidence="1 2">CCM 4839</strain>
    </source>
</reference>
<protein>
    <submittedName>
        <fullName evidence="1">Uncharacterized protein</fullName>
    </submittedName>
</protein>
<organism evidence="1 2">
    <name type="scientific">Paenibacillus mendelii</name>
    <dbReference type="NCBI Taxonomy" id="206163"/>
    <lineage>
        <taxon>Bacteria</taxon>
        <taxon>Bacillati</taxon>
        <taxon>Bacillota</taxon>
        <taxon>Bacilli</taxon>
        <taxon>Bacillales</taxon>
        <taxon>Paenibacillaceae</taxon>
        <taxon>Paenibacillus</taxon>
    </lineage>
</organism>
<sequence length="90" mass="9867">MNAVASHKFELLRAVEQLCYQVAHYLLGNERDAAAASEDALLELYQMPSFVSGSEEDRRRLAKAAAMRFAMQRASCQIGTTKRAASGSLS</sequence>
<evidence type="ECO:0000313" key="1">
    <source>
        <dbReference type="EMBL" id="MFC0395403.1"/>
    </source>
</evidence>
<accession>A0ABV6JHL0</accession>
<proteinExistence type="predicted"/>
<comment type="caution">
    <text evidence="1">The sequence shown here is derived from an EMBL/GenBank/DDBJ whole genome shotgun (WGS) entry which is preliminary data.</text>
</comment>
<keyword evidence="2" id="KW-1185">Reference proteome</keyword>